<sequence>MTAVLFARTLDEFCATCLREGLAINISSHVVRKVGSGRYSVKWTPLRSREFRRVPDLDLQEYLECLRCGDFSLLLADGGLLQVAANFERNEIVESRYYYIPCPIEFDLAELNAGGELYPLEDFIDELTTDELKARLRIRAPFRFELDPAQEDLMHPKNHVHVGPSTSRIPVALSVCWNAFSRFIFKNFYPEDFPRVERMLQHPVPYRNNTLSDEDAYELHMSFRVSE</sequence>
<dbReference type="OrthoDB" id="5190544at2"/>
<dbReference type="EMBL" id="FTOQ01000008">
    <property type="protein sequence ID" value="SIS97696.1"/>
    <property type="molecule type" value="Genomic_DNA"/>
</dbReference>
<evidence type="ECO:0000313" key="2">
    <source>
        <dbReference type="Proteomes" id="UP000186684"/>
    </source>
</evidence>
<dbReference type="RefSeq" id="WP_083950612.1">
    <property type="nucleotide sequence ID" value="NZ_FTOQ01000008.1"/>
</dbReference>
<dbReference type="Proteomes" id="UP000186684">
    <property type="component" value="Unassembled WGS sequence"/>
</dbReference>
<name>A0A1N7NH83_9RHOB</name>
<evidence type="ECO:0000313" key="1">
    <source>
        <dbReference type="EMBL" id="SIS97696.1"/>
    </source>
</evidence>
<reference evidence="2" key="1">
    <citation type="submission" date="2017-01" db="EMBL/GenBank/DDBJ databases">
        <authorList>
            <person name="Varghese N."/>
            <person name="Submissions S."/>
        </authorList>
    </citation>
    <scope>NUCLEOTIDE SEQUENCE [LARGE SCALE GENOMIC DNA]</scope>
    <source>
        <strain evidence="2">DSM 29430</strain>
    </source>
</reference>
<dbReference type="AlphaFoldDB" id="A0A1N7NH83"/>
<keyword evidence="2" id="KW-1185">Reference proteome</keyword>
<organism evidence="1 2">
    <name type="scientific">Roseivivax lentus</name>
    <dbReference type="NCBI Taxonomy" id="633194"/>
    <lineage>
        <taxon>Bacteria</taxon>
        <taxon>Pseudomonadati</taxon>
        <taxon>Pseudomonadota</taxon>
        <taxon>Alphaproteobacteria</taxon>
        <taxon>Rhodobacterales</taxon>
        <taxon>Roseobacteraceae</taxon>
        <taxon>Roseivivax</taxon>
    </lineage>
</organism>
<protein>
    <submittedName>
        <fullName evidence="1">Uncharacterized conserved protein</fullName>
    </submittedName>
</protein>
<dbReference type="InterPro" id="IPR018742">
    <property type="entry name" value="DUF2290"/>
</dbReference>
<dbReference type="Pfam" id="PF10053">
    <property type="entry name" value="DUF2290"/>
    <property type="match status" value="1"/>
</dbReference>
<accession>A0A1N7NH83</accession>
<dbReference type="STRING" id="633194.SAMN05421759_10898"/>
<gene>
    <name evidence="1" type="ORF">SAMN05421759_10898</name>
</gene>
<proteinExistence type="predicted"/>